<dbReference type="Proteomes" id="UP001050691">
    <property type="component" value="Unassembled WGS sequence"/>
</dbReference>
<dbReference type="Gene3D" id="1.10.10.10">
    <property type="entry name" value="Winged helix-like DNA-binding domain superfamily/Winged helix DNA-binding domain"/>
    <property type="match status" value="1"/>
</dbReference>
<evidence type="ECO:0000256" key="1">
    <source>
        <dbReference type="ARBA" id="ARBA00023125"/>
    </source>
</evidence>
<evidence type="ECO:0000313" key="5">
    <source>
        <dbReference type="Proteomes" id="UP001050691"/>
    </source>
</evidence>
<keyword evidence="2" id="KW-0539">Nucleus</keyword>
<reference evidence="4" key="1">
    <citation type="submission" date="2021-10" db="EMBL/GenBank/DDBJ databases">
        <title>De novo Genome Assembly of Clathrus columnatus (Basidiomycota, Fungi) Using Illumina and Nanopore Sequence Data.</title>
        <authorList>
            <person name="Ogiso-Tanaka E."/>
            <person name="Itagaki H."/>
            <person name="Hosoya T."/>
            <person name="Hosaka K."/>
        </authorList>
    </citation>
    <scope>NUCLEOTIDE SEQUENCE</scope>
    <source>
        <strain evidence="4">MO-923</strain>
    </source>
</reference>
<evidence type="ECO:0000313" key="4">
    <source>
        <dbReference type="EMBL" id="GJJ09140.1"/>
    </source>
</evidence>
<dbReference type="GO" id="GO:0003700">
    <property type="term" value="F:DNA-binding transcription factor activity"/>
    <property type="evidence" value="ECO:0007669"/>
    <property type="project" value="InterPro"/>
</dbReference>
<comment type="caution">
    <text evidence="4">The sequence shown here is derived from an EMBL/GenBank/DDBJ whole genome shotgun (WGS) entry which is preliminary data.</text>
</comment>
<keyword evidence="1 2" id="KW-0238">DNA-binding</keyword>
<name>A0AAV5A837_9AGAM</name>
<dbReference type="AlphaFoldDB" id="A0AAV5A837"/>
<organism evidence="4 5">
    <name type="scientific">Clathrus columnatus</name>
    <dbReference type="NCBI Taxonomy" id="1419009"/>
    <lineage>
        <taxon>Eukaryota</taxon>
        <taxon>Fungi</taxon>
        <taxon>Dikarya</taxon>
        <taxon>Basidiomycota</taxon>
        <taxon>Agaricomycotina</taxon>
        <taxon>Agaricomycetes</taxon>
        <taxon>Phallomycetidae</taxon>
        <taxon>Phallales</taxon>
        <taxon>Clathraceae</taxon>
        <taxon>Clathrus</taxon>
    </lineage>
</organism>
<dbReference type="InterPro" id="IPR001766">
    <property type="entry name" value="Fork_head_dom"/>
</dbReference>
<dbReference type="GO" id="GO:0043565">
    <property type="term" value="F:sequence-specific DNA binding"/>
    <property type="evidence" value="ECO:0007669"/>
    <property type="project" value="InterPro"/>
</dbReference>
<dbReference type="PROSITE" id="PS50039">
    <property type="entry name" value="FORK_HEAD_3"/>
    <property type="match status" value="1"/>
</dbReference>
<gene>
    <name evidence="4" type="ORF">Clacol_003362</name>
</gene>
<accession>A0AAV5A837</accession>
<feature type="DNA-binding region" description="Fork-head" evidence="2">
    <location>
        <begin position="116"/>
        <end position="211"/>
    </location>
</feature>
<proteinExistence type="predicted"/>
<comment type="subcellular location">
    <subcellularLocation>
        <location evidence="2">Nucleus</location>
    </subcellularLocation>
</comment>
<evidence type="ECO:0000259" key="3">
    <source>
        <dbReference type="PROSITE" id="PS50039"/>
    </source>
</evidence>
<dbReference type="EMBL" id="BPWL01000004">
    <property type="protein sequence ID" value="GJJ09140.1"/>
    <property type="molecule type" value="Genomic_DNA"/>
</dbReference>
<dbReference type="GO" id="GO:0005634">
    <property type="term" value="C:nucleus"/>
    <property type="evidence" value="ECO:0007669"/>
    <property type="project" value="UniProtKB-SubCell"/>
</dbReference>
<dbReference type="InterPro" id="IPR036388">
    <property type="entry name" value="WH-like_DNA-bd_sf"/>
</dbReference>
<sequence length="260" mass="30324">MSGKLEYPGINDLILASVKLAEVPSPFDNRSIPRVVDREHLLHPEVQRLPIKWLELVRSSFSLPPISLLHPTSYYPLQHHKQMIRDWYSRHPAQQHPCEMRWNLNSLSGGVEDNCHPPYRLFTLIAAALNGAPGGKLTSMEVRLTLMIRFNFFLTEGPDWHSEVDSILEDMEQQFTIFRRKTTPHDTGCLYGLRYQIPNTSEINIYLRPQRDPARFQICQPSERAIYEDTTMDSPQELKLSQQRSYVQQWVTNTAKYFKD</sequence>
<protein>
    <recommendedName>
        <fullName evidence="3">Fork-head domain-containing protein</fullName>
    </recommendedName>
</protein>
<keyword evidence="5" id="KW-1185">Reference proteome</keyword>
<evidence type="ECO:0000256" key="2">
    <source>
        <dbReference type="PROSITE-ProRule" id="PRU00089"/>
    </source>
</evidence>
<feature type="domain" description="Fork-head" evidence="3">
    <location>
        <begin position="116"/>
        <end position="211"/>
    </location>
</feature>